<dbReference type="GO" id="GO:0009252">
    <property type="term" value="P:peptidoglycan biosynthetic process"/>
    <property type="evidence" value="ECO:0007669"/>
    <property type="project" value="UniProtKB-UniPathway"/>
</dbReference>
<evidence type="ECO:0000256" key="8">
    <source>
        <dbReference type="SAM" id="SignalP"/>
    </source>
</evidence>
<comment type="caution">
    <text evidence="10">The sequence shown here is derived from an EMBL/GenBank/DDBJ whole genome shotgun (WGS) entry which is preliminary data.</text>
</comment>
<comment type="similarity">
    <text evidence="2">Belongs to the YkuD family.</text>
</comment>
<evidence type="ECO:0000256" key="4">
    <source>
        <dbReference type="ARBA" id="ARBA00022960"/>
    </source>
</evidence>
<feature type="signal peptide" evidence="8">
    <location>
        <begin position="1"/>
        <end position="29"/>
    </location>
</feature>
<dbReference type="GO" id="GO:0016740">
    <property type="term" value="F:transferase activity"/>
    <property type="evidence" value="ECO:0007669"/>
    <property type="project" value="UniProtKB-KW"/>
</dbReference>
<dbReference type="Proteomes" id="UP000192505">
    <property type="component" value="Unassembled WGS sequence"/>
</dbReference>
<evidence type="ECO:0000256" key="7">
    <source>
        <dbReference type="PROSITE-ProRule" id="PRU01373"/>
    </source>
</evidence>
<dbReference type="Gene3D" id="2.40.440.10">
    <property type="entry name" value="L,D-transpeptidase catalytic domain-like"/>
    <property type="match status" value="1"/>
</dbReference>
<comment type="pathway">
    <text evidence="1 7">Cell wall biogenesis; peptidoglycan biosynthesis.</text>
</comment>
<reference evidence="10 11" key="1">
    <citation type="submission" date="2017-01" db="EMBL/GenBank/DDBJ databases">
        <title>Novel large sulfur bacteria in the metagenomes of groundwater-fed chemosynthetic microbial mats in the Lake Huron basin.</title>
        <authorList>
            <person name="Sharrar A.M."/>
            <person name="Flood B.E."/>
            <person name="Bailey J.V."/>
            <person name="Jones D.S."/>
            <person name="Biddanda B."/>
            <person name="Ruberg S.A."/>
            <person name="Marcus D.N."/>
            <person name="Dick G.J."/>
        </authorList>
    </citation>
    <scope>NUCLEOTIDE SEQUENCE [LARGE SCALE GENOMIC DNA]</scope>
    <source>
        <strain evidence="10">A7</strain>
    </source>
</reference>
<accession>A0A1W9KWT8</accession>
<dbReference type="PANTHER" id="PTHR36699:SF1">
    <property type="entry name" value="L,D-TRANSPEPTIDASE YAFK-RELATED"/>
    <property type="match status" value="1"/>
</dbReference>
<dbReference type="InterPro" id="IPR056203">
    <property type="entry name" value="Cds6_C"/>
</dbReference>
<dbReference type="CDD" id="cd16913">
    <property type="entry name" value="YkuD_like"/>
    <property type="match status" value="1"/>
</dbReference>
<dbReference type="GO" id="GO:0008360">
    <property type="term" value="P:regulation of cell shape"/>
    <property type="evidence" value="ECO:0007669"/>
    <property type="project" value="UniProtKB-UniRule"/>
</dbReference>
<evidence type="ECO:0000256" key="2">
    <source>
        <dbReference type="ARBA" id="ARBA00005992"/>
    </source>
</evidence>
<feature type="active site" description="Proton donor/acceptor" evidence="7">
    <location>
        <position position="251"/>
    </location>
</feature>
<evidence type="ECO:0000256" key="1">
    <source>
        <dbReference type="ARBA" id="ARBA00004752"/>
    </source>
</evidence>
<dbReference type="EMBL" id="MTEI01000002">
    <property type="protein sequence ID" value="OQW89108.1"/>
    <property type="molecule type" value="Genomic_DNA"/>
</dbReference>
<dbReference type="InterPro" id="IPR038063">
    <property type="entry name" value="Transpep_catalytic_dom"/>
</dbReference>
<dbReference type="GO" id="GO:0004180">
    <property type="term" value="F:carboxypeptidase activity"/>
    <property type="evidence" value="ECO:0007669"/>
    <property type="project" value="UniProtKB-ARBA"/>
</dbReference>
<evidence type="ECO:0000313" key="11">
    <source>
        <dbReference type="Proteomes" id="UP000192505"/>
    </source>
</evidence>
<protein>
    <recommendedName>
        <fullName evidence="9">L,D-TPase catalytic domain-containing protein</fullName>
    </recommendedName>
</protein>
<dbReference type="UniPathway" id="UPA00219"/>
<dbReference type="Pfam" id="PF03734">
    <property type="entry name" value="YkuD"/>
    <property type="match status" value="1"/>
</dbReference>
<evidence type="ECO:0000256" key="3">
    <source>
        <dbReference type="ARBA" id="ARBA00022679"/>
    </source>
</evidence>
<dbReference type="AlphaFoldDB" id="A0A1W9KWT8"/>
<gene>
    <name evidence="10" type="ORF">BWK72_03850</name>
</gene>
<keyword evidence="5 7" id="KW-0573">Peptidoglycan synthesis</keyword>
<dbReference type="Pfam" id="PF24125">
    <property type="entry name" value="Cds6_C"/>
    <property type="match status" value="1"/>
</dbReference>
<keyword evidence="3" id="KW-0808">Transferase</keyword>
<feature type="active site" description="Nucleophile" evidence="7">
    <location>
        <position position="268"/>
    </location>
</feature>
<keyword evidence="6 7" id="KW-0961">Cell wall biogenesis/degradation</keyword>
<dbReference type="SUPFAM" id="SSF141523">
    <property type="entry name" value="L,D-transpeptidase catalytic domain-like"/>
    <property type="match status" value="1"/>
</dbReference>
<evidence type="ECO:0000256" key="6">
    <source>
        <dbReference type="ARBA" id="ARBA00023316"/>
    </source>
</evidence>
<dbReference type="PANTHER" id="PTHR36699">
    <property type="entry name" value="LD-TRANSPEPTIDASE"/>
    <property type="match status" value="1"/>
</dbReference>
<sequence>MLIKPMLLKSVFTLCCVCLSGLGLLPSHAATLPAAKPGAVQAATAPHDRVGVAEARLIEIYRLIARADTRTALTQAQRLVSEYPNFALAQLVYGDLLSSRTRPITRFGDVPAAQRQAKAQALDELRAESVARLKALRERPPAGHVPAEFVLLSRANRHAMAVDASRSRLYLFENRAQGLTLIDDYYISVGKLGVEKQQEGDQRTPLGVYFITSQLDPKSLRDFYGSGALPINYPNMLDLRRGKTGSGIWLHGTPPEQFSRPPQASDGCVVLANPDLERIIKTVAIRSTPVVIASQLTWVTPGEARSRSGAFEARLNAWRKAKSSGNLAELNSFYANDVSIGGKTLSNWLPTLEREMAQHRGRELAIKDLSMLHWQDKDETMVVTFGEVATGRRTGATKRQYWLRRAGQWTIFYEGVI</sequence>
<dbReference type="GO" id="GO:0071555">
    <property type="term" value="P:cell wall organization"/>
    <property type="evidence" value="ECO:0007669"/>
    <property type="project" value="UniProtKB-UniRule"/>
</dbReference>
<keyword evidence="8" id="KW-0732">Signal</keyword>
<feature type="chain" id="PRO_5012326026" description="L,D-TPase catalytic domain-containing protein" evidence="8">
    <location>
        <begin position="30"/>
        <end position="417"/>
    </location>
</feature>
<evidence type="ECO:0000259" key="9">
    <source>
        <dbReference type="PROSITE" id="PS52029"/>
    </source>
</evidence>
<proteinExistence type="inferred from homology"/>
<dbReference type="InterPro" id="IPR005490">
    <property type="entry name" value="LD_TPept_cat_dom"/>
</dbReference>
<feature type="domain" description="L,D-TPase catalytic" evidence="9">
    <location>
        <begin position="158"/>
        <end position="293"/>
    </location>
</feature>
<evidence type="ECO:0000313" key="10">
    <source>
        <dbReference type="EMBL" id="OQW89108.1"/>
    </source>
</evidence>
<organism evidence="10 11">
    <name type="scientific">Rhodoferax ferrireducens</name>
    <dbReference type="NCBI Taxonomy" id="192843"/>
    <lineage>
        <taxon>Bacteria</taxon>
        <taxon>Pseudomonadati</taxon>
        <taxon>Pseudomonadota</taxon>
        <taxon>Betaproteobacteria</taxon>
        <taxon>Burkholderiales</taxon>
        <taxon>Comamonadaceae</taxon>
        <taxon>Rhodoferax</taxon>
    </lineage>
</organism>
<keyword evidence="4 7" id="KW-0133">Cell shape</keyword>
<dbReference type="PROSITE" id="PS52029">
    <property type="entry name" value="LD_TPASE"/>
    <property type="match status" value="1"/>
</dbReference>
<name>A0A1W9KWT8_9BURK</name>
<evidence type="ECO:0000256" key="5">
    <source>
        <dbReference type="ARBA" id="ARBA00022984"/>
    </source>
</evidence>